<dbReference type="OrthoDB" id="5420368at2759"/>
<name>A0A317X8N5_9EURO</name>
<dbReference type="RefSeq" id="XP_025471680.1">
    <property type="nucleotide sequence ID" value="XM_025615391.1"/>
</dbReference>
<proteinExistence type="predicted"/>
<evidence type="ECO:0000313" key="3">
    <source>
        <dbReference type="Proteomes" id="UP000246702"/>
    </source>
</evidence>
<protein>
    <submittedName>
        <fullName evidence="2">Uncharacterized protein</fullName>
    </submittedName>
</protein>
<evidence type="ECO:0000256" key="1">
    <source>
        <dbReference type="SAM" id="MobiDB-lite"/>
    </source>
</evidence>
<gene>
    <name evidence="2" type="ORF">BO94DRAFT_581269</name>
</gene>
<sequence length="245" mass="26346">MRWTPTNDQLLLLKILETHDLSVDTKRVAAAWPISEGEDRPTPRAIAERLVRMRQAARASGGVDAHFSIGKGMKNSSPITTPRKSRKTGTASTPGSSKRKRSKNDSDEEELAMLSSSSSSSSPAVIKHENGIEPDTPTKGKIKKQLAMRTAAVAGSSSQGWAVGERKGKVERAVMAAGNVNMMEGPGGSPTKRVRKASVLPAGMVSWKSDDDEPEVESSASEYVPEVEVKGEEVEVDVEEDAEYV</sequence>
<organism evidence="2 3">
    <name type="scientific">Aspergillus sclerotioniger CBS 115572</name>
    <dbReference type="NCBI Taxonomy" id="1450535"/>
    <lineage>
        <taxon>Eukaryota</taxon>
        <taxon>Fungi</taxon>
        <taxon>Dikarya</taxon>
        <taxon>Ascomycota</taxon>
        <taxon>Pezizomycotina</taxon>
        <taxon>Eurotiomycetes</taxon>
        <taxon>Eurotiomycetidae</taxon>
        <taxon>Eurotiales</taxon>
        <taxon>Aspergillaceae</taxon>
        <taxon>Aspergillus</taxon>
        <taxon>Aspergillus subgen. Circumdati</taxon>
    </lineage>
</organism>
<dbReference type="Proteomes" id="UP000246702">
    <property type="component" value="Unassembled WGS sequence"/>
</dbReference>
<keyword evidence="3" id="KW-1185">Reference proteome</keyword>
<feature type="compositionally biased region" description="Polar residues" evidence="1">
    <location>
        <begin position="74"/>
        <end position="95"/>
    </location>
</feature>
<dbReference type="GeneID" id="37117534"/>
<comment type="caution">
    <text evidence="2">The sequence shown here is derived from an EMBL/GenBank/DDBJ whole genome shotgun (WGS) entry which is preliminary data.</text>
</comment>
<reference evidence="2 3" key="1">
    <citation type="submission" date="2016-12" db="EMBL/GenBank/DDBJ databases">
        <title>The genomes of Aspergillus section Nigri reveals drivers in fungal speciation.</title>
        <authorList>
            <consortium name="DOE Joint Genome Institute"/>
            <person name="Vesth T.C."/>
            <person name="Nybo J."/>
            <person name="Theobald S."/>
            <person name="Brandl J."/>
            <person name="Frisvad J.C."/>
            <person name="Nielsen K.F."/>
            <person name="Lyhne E.K."/>
            <person name="Kogle M.E."/>
            <person name="Kuo A."/>
            <person name="Riley R."/>
            <person name="Clum A."/>
            <person name="Nolan M."/>
            <person name="Lipzen A."/>
            <person name="Salamov A."/>
            <person name="Henrissat B."/>
            <person name="Wiebenga A."/>
            <person name="De Vries R.P."/>
            <person name="Grigoriev I.V."/>
            <person name="Mortensen U.H."/>
            <person name="Andersen M.R."/>
            <person name="Baker S.E."/>
        </authorList>
    </citation>
    <scope>NUCLEOTIDE SEQUENCE [LARGE SCALE GENOMIC DNA]</scope>
    <source>
        <strain evidence="2 3">CBS 115572</strain>
    </source>
</reference>
<evidence type="ECO:0000313" key="2">
    <source>
        <dbReference type="EMBL" id="PWY94919.1"/>
    </source>
</evidence>
<dbReference type="AlphaFoldDB" id="A0A317X8N5"/>
<accession>A0A317X8N5</accession>
<feature type="region of interest" description="Disordered" evidence="1">
    <location>
        <begin position="59"/>
        <end position="140"/>
    </location>
</feature>
<dbReference type="STRING" id="1450535.A0A317X8N5"/>
<dbReference type="EMBL" id="MSFK01000003">
    <property type="protein sequence ID" value="PWY94919.1"/>
    <property type="molecule type" value="Genomic_DNA"/>
</dbReference>